<name>A0ABR3P385_9PEZI</name>
<dbReference type="EMBL" id="JBFMKM010000016">
    <property type="protein sequence ID" value="KAL1296962.1"/>
    <property type="molecule type" value="Genomic_DNA"/>
</dbReference>
<evidence type="ECO:0000313" key="7">
    <source>
        <dbReference type="EMBL" id="KAL1296962.1"/>
    </source>
</evidence>
<dbReference type="Pfam" id="PF08592">
    <property type="entry name" value="Anthrone_oxy"/>
    <property type="match status" value="1"/>
</dbReference>
<feature type="transmembrane region" description="Helical" evidence="6">
    <location>
        <begin position="27"/>
        <end position="45"/>
    </location>
</feature>
<evidence type="ECO:0000256" key="4">
    <source>
        <dbReference type="ARBA" id="ARBA00023136"/>
    </source>
</evidence>
<evidence type="ECO:0008006" key="9">
    <source>
        <dbReference type="Google" id="ProtNLM"/>
    </source>
</evidence>
<comment type="subcellular location">
    <subcellularLocation>
        <location evidence="1">Membrane</location>
        <topology evidence="1">Multi-pass membrane protein</topology>
    </subcellularLocation>
</comment>
<feature type="transmembrane region" description="Helical" evidence="6">
    <location>
        <begin position="92"/>
        <end position="113"/>
    </location>
</feature>
<proteinExistence type="inferred from homology"/>
<dbReference type="Proteomes" id="UP001562354">
    <property type="component" value="Unassembled WGS sequence"/>
</dbReference>
<keyword evidence="2 6" id="KW-0812">Transmembrane</keyword>
<keyword evidence="8" id="KW-1185">Reference proteome</keyword>
<evidence type="ECO:0000256" key="2">
    <source>
        <dbReference type="ARBA" id="ARBA00022692"/>
    </source>
</evidence>
<keyword evidence="3 6" id="KW-1133">Transmembrane helix</keyword>
<sequence>MDKIPISVDKPAVGVRIAQVVGLTSSAYLAGAIGGISLFSCPALLQAPAPLLAKQWQTVFDKGKFLAPPLSVVSAAIFGGLAYRAPKESPSILLYTAAALLVPSIIPYTVFAMGTVNKKLSDKASSLTDAAAESGIAQEETAHALVDKWATLNLIRSFLPLVATVCAAWASVDNYEILGLASLSLRSGANRMG</sequence>
<comment type="similarity">
    <text evidence="5">Belongs to the anthrone oxygenase family.</text>
</comment>
<dbReference type="RefSeq" id="XP_069196644.1">
    <property type="nucleotide sequence ID" value="XM_069344225.1"/>
</dbReference>
<organism evidence="7 8">
    <name type="scientific">Neodothiora populina</name>
    <dbReference type="NCBI Taxonomy" id="2781224"/>
    <lineage>
        <taxon>Eukaryota</taxon>
        <taxon>Fungi</taxon>
        <taxon>Dikarya</taxon>
        <taxon>Ascomycota</taxon>
        <taxon>Pezizomycotina</taxon>
        <taxon>Dothideomycetes</taxon>
        <taxon>Dothideomycetidae</taxon>
        <taxon>Dothideales</taxon>
        <taxon>Dothioraceae</taxon>
        <taxon>Neodothiora</taxon>
    </lineage>
</organism>
<evidence type="ECO:0000256" key="1">
    <source>
        <dbReference type="ARBA" id="ARBA00004141"/>
    </source>
</evidence>
<dbReference type="PANTHER" id="PTHR35042">
    <property type="entry name" value="ANTHRONE OXYGENASE ENCC"/>
    <property type="match status" value="1"/>
</dbReference>
<evidence type="ECO:0000256" key="6">
    <source>
        <dbReference type="SAM" id="Phobius"/>
    </source>
</evidence>
<evidence type="ECO:0000256" key="5">
    <source>
        <dbReference type="ARBA" id="ARBA00034313"/>
    </source>
</evidence>
<feature type="transmembrane region" description="Helical" evidence="6">
    <location>
        <begin position="65"/>
        <end position="86"/>
    </location>
</feature>
<dbReference type="GeneID" id="95978262"/>
<evidence type="ECO:0000256" key="3">
    <source>
        <dbReference type="ARBA" id="ARBA00022989"/>
    </source>
</evidence>
<accession>A0ABR3P385</accession>
<comment type="caution">
    <text evidence="7">The sequence shown here is derived from an EMBL/GenBank/DDBJ whole genome shotgun (WGS) entry which is preliminary data.</text>
</comment>
<dbReference type="InterPro" id="IPR013901">
    <property type="entry name" value="Anthrone_oxy"/>
</dbReference>
<reference evidence="7 8" key="1">
    <citation type="submission" date="2024-07" db="EMBL/GenBank/DDBJ databases">
        <title>Draft sequence of the Neodothiora populina.</title>
        <authorList>
            <person name="Drown D.D."/>
            <person name="Schuette U.S."/>
            <person name="Buechlein A.B."/>
            <person name="Rusch D.R."/>
            <person name="Winton L.W."/>
            <person name="Adams G.A."/>
        </authorList>
    </citation>
    <scope>NUCLEOTIDE SEQUENCE [LARGE SCALE GENOMIC DNA]</scope>
    <source>
        <strain evidence="7 8">CPC 39397</strain>
    </source>
</reference>
<keyword evidence="4 6" id="KW-0472">Membrane</keyword>
<protein>
    <recommendedName>
        <fullName evidence="9">DUF1772-domain-containing protein</fullName>
    </recommendedName>
</protein>
<dbReference type="PANTHER" id="PTHR35042:SF1">
    <property type="entry name" value="DUF1772-DOMAIN-CONTAINING PROTEIN"/>
    <property type="match status" value="1"/>
</dbReference>
<evidence type="ECO:0000313" key="8">
    <source>
        <dbReference type="Proteomes" id="UP001562354"/>
    </source>
</evidence>
<gene>
    <name evidence="7" type="ORF">AAFC00_004562</name>
</gene>